<comment type="caution">
    <text evidence="2">The sequence shown here is derived from an EMBL/GenBank/DDBJ whole genome shotgun (WGS) entry which is preliminary data.</text>
</comment>
<evidence type="ECO:0000313" key="3">
    <source>
        <dbReference type="Proteomes" id="UP000256328"/>
    </source>
</evidence>
<keyword evidence="3" id="KW-1185">Reference proteome</keyword>
<dbReference type="Proteomes" id="UP000256328">
    <property type="component" value="Unassembled WGS sequence"/>
</dbReference>
<dbReference type="EMBL" id="PDLN01000004">
    <property type="protein sequence ID" value="RDW87622.1"/>
    <property type="molecule type" value="Genomic_DNA"/>
</dbReference>
<dbReference type="AlphaFoldDB" id="A0A3D8SMW1"/>
<name>A0A3D8SMW1_9HELO</name>
<dbReference type="InterPro" id="IPR018714">
    <property type="entry name" value="DUF2237"/>
</dbReference>
<reference evidence="2 3" key="1">
    <citation type="journal article" date="2018" name="IMA Fungus">
        <title>IMA Genome-F 9: Draft genome sequence of Annulohypoxylon stygium, Aspergillus mulundensis, Berkeleyomyces basicola (syn. Thielaviopsis basicola), Ceratocystis smalleyi, two Cercospora beticola strains, Coleophoma cylindrospora, Fusarium fracticaudum, Phialophora cf. hyalina, and Morchella septimelata.</title>
        <authorList>
            <person name="Wingfield B.D."/>
            <person name="Bills G.F."/>
            <person name="Dong Y."/>
            <person name="Huang W."/>
            <person name="Nel W.J."/>
            <person name="Swalarsk-Parry B.S."/>
            <person name="Vaghefi N."/>
            <person name="Wilken P.M."/>
            <person name="An Z."/>
            <person name="de Beer Z.W."/>
            <person name="De Vos L."/>
            <person name="Chen L."/>
            <person name="Duong T.A."/>
            <person name="Gao Y."/>
            <person name="Hammerbacher A."/>
            <person name="Kikkert J.R."/>
            <person name="Li Y."/>
            <person name="Li H."/>
            <person name="Li K."/>
            <person name="Li Q."/>
            <person name="Liu X."/>
            <person name="Ma X."/>
            <person name="Naidoo K."/>
            <person name="Pethybridge S.J."/>
            <person name="Sun J."/>
            <person name="Steenkamp E.T."/>
            <person name="van der Nest M.A."/>
            <person name="van Wyk S."/>
            <person name="Wingfield M.J."/>
            <person name="Xiong C."/>
            <person name="Yue Q."/>
            <person name="Zhang X."/>
        </authorList>
    </citation>
    <scope>NUCLEOTIDE SEQUENCE [LARGE SCALE GENOMIC DNA]</scope>
    <source>
        <strain evidence="2 3">BP5796</strain>
    </source>
</reference>
<accession>A0A3D8SMW1</accession>
<evidence type="ECO:0000256" key="1">
    <source>
        <dbReference type="SAM" id="MobiDB-lite"/>
    </source>
</evidence>
<gene>
    <name evidence="2" type="ORF">BP5796_03316</name>
</gene>
<proteinExistence type="predicted"/>
<feature type="region of interest" description="Disordered" evidence="1">
    <location>
        <begin position="146"/>
        <end position="172"/>
    </location>
</feature>
<sequence>MAGKVPPTSLNVLKKPLGIFSKDPMTGFYRNGYCDVGPEDRGIHAVAAILTDPFLDFSASKGNNLRSIGLTAGCRWCLCAARWKEALVHASKSSDPASQAIVPRVHLHATHEKALDILSMDDLKKHAAEPEVATASNFVESKFPGGDPGVGLKTEGKTELAGKGGMTSKDEL</sequence>
<dbReference type="OrthoDB" id="1517790at2759"/>
<organism evidence="2 3">
    <name type="scientific">Coleophoma crateriformis</name>
    <dbReference type="NCBI Taxonomy" id="565419"/>
    <lineage>
        <taxon>Eukaryota</taxon>
        <taxon>Fungi</taxon>
        <taxon>Dikarya</taxon>
        <taxon>Ascomycota</taxon>
        <taxon>Pezizomycotina</taxon>
        <taxon>Leotiomycetes</taxon>
        <taxon>Helotiales</taxon>
        <taxon>Dermateaceae</taxon>
        <taxon>Coleophoma</taxon>
    </lineage>
</organism>
<dbReference type="PANTHER" id="PTHR37466:SF1">
    <property type="entry name" value="SLR1628 PROTEIN"/>
    <property type="match status" value="1"/>
</dbReference>
<protein>
    <submittedName>
        <fullName evidence="2">Uncharacterized protein</fullName>
    </submittedName>
</protein>
<dbReference type="Gene3D" id="3.30.56.110">
    <property type="entry name" value="Protein of unknown function DUF2237"/>
    <property type="match status" value="1"/>
</dbReference>
<dbReference type="PANTHER" id="PTHR37466">
    <property type="entry name" value="SLR1628 PROTEIN"/>
    <property type="match status" value="1"/>
</dbReference>
<evidence type="ECO:0000313" key="2">
    <source>
        <dbReference type="EMBL" id="RDW87622.1"/>
    </source>
</evidence>
<dbReference type="Pfam" id="PF09996">
    <property type="entry name" value="DUF2237"/>
    <property type="match status" value="1"/>
</dbReference>